<reference evidence="1" key="1">
    <citation type="submission" date="2021-06" db="EMBL/GenBank/DDBJ databases">
        <authorList>
            <person name="Kallberg Y."/>
            <person name="Tangrot J."/>
            <person name="Rosling A."/>
        </authorList>
    </citation>
    <scope>NUCLEOTIDE SEQUENCE</scope>
    <source>
        <strain evidence="1">28 12/20/2015</strain>
    </source>
</reference>
<dbReference type="EMBL" id="CAJVPW010039492">
    <property type="protein sequence ID" value="CAG8744234.1"/>
    <property type="molecule type" value="Genomic_DNA"/>
</dbReference>
<dbReference type="Proteomes" id="UP000789366">
    <property type="component" value="Unassembled WGS sequence"/>
</dbReference>
<comment type="caution">
    <text evidence="1">The sequence shown here is derived from an EMBL/GenBank/DDBJ whole genome shotgun (WGS) entry which is preliminary data.</text>
</comment>
<organism evidence="1 2">
    <name type="scientific">Cetraspora pellucida</name>
    <dbReference type="NCBI Taxonomy" id="1433469"/>
    <lineage>
        <taxon>Eukaryota</taxon>
        <taxon>Fungi</taxon>
        <taxon>Fungi incertae sedis</taxon>
        <taxon>Mucoromycota</taxon>
        <taxon>Glomeromycotina</taxon>
        <taxon>Glomeromycetes</taxon>
        <taxon>Diversisporales</taxon>
        <taxon>Gigasporaceae</taxon>
        <taxon>Cetraspora</taxon>
    </lineage>
</organism>
<keyword evidence="2" id="KW-1185">Reference proteome</keyword>
<feature type="non-terminal residue" evidence="1">
    <location>
        <position position="1"/>
    </location>
</feature>
<evidence type="ECO:0000313" key="2">
    <source>
        <dbReference type="Proteomes" id="UP000789366"/>
    </source>
</evidence>
<name>A0ACA9QH21_9GLOM</name>
<proteinExistence type="predicted"/>
<evidence type="ECO:0000313" key="1">
    <source>
        <dbReference type="EMBL" id="CAG8744234.1"/>
    </source>
</evidence>
<sequence length="43" mass="4761">KKPSDDSITPLTEDTTNVTFFKKKIAEGSAVVTKECKLDPLHK</sequence>
<protein>
    <submittedName>
        <fullName evidence="1">4918_t:CDS:1</fullName>
    </submittedName>
</protein>
<accession>A0ACA9QH21</accession>
<gene>
    <name evidence="1" type="ORF">SPELUC_LOCUS14020</name>
</gene>
<feature type="non-terminal residue" evidence="1">
    <location>
        <position position="43"/>
    </location>
</feature>